<dbReference type="Pfam" id="PF07725">
    <property type="entry name" value="LRR_3"/>
    <property type="match status" value="1"/>
</dbReference>
<keyword evidence="4" id="KW-0378">Hydrolase</keyword>
<dbReference type="FunFam" id="3.40.50.10140:FF:000007">
    <property type="entry name" value="Disease resistance protein (TIR-NBS-LRR class)"/>
    <property type="match status" value="1"/>
</dbReference>
<dbReference type="PANTHER" id="PTHR11017:SF571">
    <property type="entry name" value="TIR DOMAIN-CONTAINING PROTEIN"/>
    <property type="match status" value="1"/>
</dbReference>
<dbReference type="InterPro" id="IPR000157">
    <property type="entry name" value="TIR_dom"/>
</dbReference>
<dbReference type="SMART" id="SM00382">
    <property type="entry name" value="AAA"/>
    <property type="match status" value="1"/>
</dbReference>
<dbReference type="GO" id="GO:0006952">
    <property type="term" value="P:defense response"/>
    <property type="evidence" value="ECO:0007669"/>
    <property type="project" value="UniProtKB-KW"/>
</dbReference>
<keyword evidence="5" id="KW-0611">Plant defense</keyword>
<dbReference type="SUPFAM" id="SSF52540">
    <property type="entry name" value="P-loop containing nucleoside triphosphate hydrolases"/>
    <property type="match status" value="1"/>
</dbReference>
<dbReference type="InterPro" id="IPR036390">
    <property type="entry name" value="WH_DNA-bd_sf"/>
</dbReference>
<evidence type="ECO:0000256" key="3">
    <source>
        <dbReference type="ARBA" id="ARBA00022737"/>
    </source>
</evidence>
<feature type="domain" description="TIR" evidence="8">
    <location>
        <begin position="52"/>
        <end position="216"/>
    </location>
</feature>
<protein>
    <recommendedName>
        <fullName evidence="1">ADP-ribosyl cyclase/cyclic ADP-ribose hydrolase</fullName>
        <ecNumber evidence="1">3.2.2.6</ecNumber>
    </recommendedName>
</protein>
<dbReference type="Pfam" id="PF20160">
    <property type="entry name" value="C-JID"/>
    <property type="match status" value="1"/>
</dbReference>
<dbReference type="Gene3D" id="1.10.8.430">
    <property type="entry name" value="Helical domain of apoptotic protease-activating factors"/>
    <property type="match status" value="1"/>
</dbReference>
<dbReference type="InterPro" id="IPR032675">
    <property type="entry name" value="LRR_dom_sf"/>
</dbReference>
<dbReference type="Pfam" id="PF23598">
    <property type="entry name" value="LRR_14"/>
    <property type="match status" value="1"/>
</dbReference>
<evidence type="ECO:0000313" key="9">
    <source>
        <dbReference type="EMBL" id="CAF2155567.1"/>
    </source>
</evidence>
<dbReference type="InterPro" id="IPR011713">
    <property type="entry name" value="Leu-rich_rpt_3"/>
</dbReference>
<dbReference type="InterPro" id="IPR002182">
    <property type="entry name" value="NB-ARC"/>
</dbReference>
<dbReference type="InterPro" id="IPR045344">
    <property type="entry name" value="C-JID"/>
</dbReference>
<evidence type="ECO:0000256" key="1">
    <source>
        <dbReference type="ARBA" id="ARBA00011982"/>
    </source>
</evidence>
<evidence type="ECO:0000256" key="4">
    <source>
        <dbReference type="ARBA" id="ARBA00022801"/>
    </source>
</evidence>
<evidence type="ECO:0000256" key="5">
    <source>
        <dbReference type="ARBA" id="ARBA00022821"/>
    </source>
</evidence>
<gene>
    <name evidence="9" type="ORF">DARMORV10_A01P41090.1</name>
</gene>
<dbReference type="PRINTS" id="PR00364">
    <property type="entry name" value="DISEASERSIST"/>
</dbReference>
<dbReference type="Pfam" id="PF00931">
    <property type="entry name" value="NB-ARC"/>
    <property type="match status" value="1"/>
</dbReference>
<sequence length="1144" mass="129067">MDLYLLLVIVATLLCSRIFSFVYAKFRVQENKIIASSSSSPPSPKLSLPSNRVHDVFPSFHGKDVRKSFLSHFLKECGIKGINLFIDNEITRGEFIGPELKKAIQGSRIAIVLLSKRYASSSWCLDELVEIMKCKEELGQTVMPVFYEVDPTDVKKQAGDFGKVFKKTCKGKTNEVTRKWSEALAKVATLAGYHSNNWDNEAKMIEDVATDVAKKLFNSTPSRDFDEFIGMEAHMNKISRVLRTYLDEVRMIGIWGPAGIGKTTIARCMFNQLSHTFQHSVFLMNVKAMCTPPVCSDDYNVKLHLQQIFLSQLTNQKEDFKISHLGVAQERLNDKKVLVVLDNVDRLVQLEAMAKKTGWFGNGSRIIITTQDRKILKAHGITHIYKVDFPSNREAIQMFCMYAFGQKSPEDGFENLVWEVTRLAGKLPLGLRVMGSHFRGMSKQEWENELPELWRCLDGEIESILMFGYNALSQENKDLFLHIACFFNYEWKEKVAEHLSARFCNMRQRLNVLADKSLISLESERVSMHDLLVQLGRDIVRKQSSEPGQRRFLVDERETCEVLADDAAGSGNVIGIMFSGGDVNVSERAFEGMSNLQFLRLEVERAGGGDEFHLFGGASYLSRKLRLLEWKYFPMTCLDCIPNPELLVELIMHDSELEKMWEGTKPLSNLKWVDLRYSENLKDVSSLSTATSLEELSLSGCSSLVELPSSIGNAIHLKMLDLSGCSSLVELPSSIGNAIHLKKLDLSGCVSLVKLPSSIGNAVHLKKLYLSKCSSLVKLPSSIGNAIRNFEELDFSDCSSLVGVPSSIGNATNLKRLDFSRCSSLVELPASIGNLHKLETLILEECRKLEALPVNINLKSLTTLDLTDCSLMKSFPEISTDIEYMYLAGTAIKEVPSSISLWPRLHVLHMSYNENLKEFPHVLDIMTDLVMSNTEIQEISPWIKRSSRLFGLVVNGCKELLSLPQLPSSLSDLHAEDCESLEKLDCSFLNQKIDLNFANCFKLNKEAIDVIIKSSTYYVTILPGKEMPNYFNYQANGGSLVMKLNERPSPSSMRWKACILLVSKDEDEAGIGEMVNVHHGIKQNSLDVSCIPRNHTLYRPLTEHLYIFEFEADVTSDELCFEFRVVNKEEWMIKECGMHYVNTS</sequence>
<evidence type="ECO:0000256" key="6">
    <source>
        <dbReference type="ARBA" id="ARBA00023027"/>
    </source>
</evidence>
<proteinExistence type="predicted"/>
<name>A0A816YBR9_BRANA</name>
<dbReference type="InterPro" id="IPR027417">
    <property type="entry name" value="P-loop_NTPase"/>
</dbReference>
<dbReference type="GO" id="GO:0043531">
    <property type="term" value="F:ADP binding"/>
    <property type="evidence" value="ECO:0007669"/>
    <property type="project" value="InterPro"/>
</dbReference>
<dbReference type="FunFam" id="3.40.50.300:FF:001002">
    <property type="entry name" value="Disease resistance protein (TIR-NBS-LRR class)"/>
    <property type="match status" value="1"/>
</dbReference>
<dbReference type="InterPro" id="IPR003593">
    <property type="entry name" value="AAA+_ATPase"/>
</dbReference>
<reference evidence="9" key="1">
    <citation type="submission" date="2021-01" db="EMBL/GenBank/DDBJ databases">
        <authorList>
            <consortium name="Genoscope - CEA"/>
            <person name="William W."/>
        </authorList>
    </citation>
    <scope>NUCLEOTIDE SEQUENCE</scope>
</reference>
<comment type="catalytic activity">
    <reaction evidence="7">
        <text>NAD(+) + H2O = ADP-D-ribose + nicotinamide + H(+)</text>
        <dbReference type="Rhea" id="RHEA:16301"/>
        <dbReference type="ChEBI" id="CHEBI:15377"/>
        <dbReference type="ChEBI" id="CHEBI:15378"/>
        <dbReference type="ChEBI" id="CHEBI:17154"/>
        <dbReference type="ChEBI" id="CHEBI:57540"/>
        <dbReference type="ChEBI" id="CHEBI:57967"/>
        <dbReference type="EC" id="3.2.2.6"/>
    </reaction>
    <physiologicalReaction direction="left-to-right" evidence="7">
        <dbReference type="Rhea" id="RHEA:16302"/>
    </physiologicalReaction>
</comment>
<dbReference type="InterPro" id="IPR058192">
    <property type="entry name" value="WHD_ROQ1-like"/>
</dbReference>
<dbReference type="Pfam" id="PF01582">
    <property type="entry name" value="TIR"/>
    <property type="match status" value="1"/>
</dbReference>
<evidence type="ECO:0000259" key="8">
    <source>
        <dbReference type="PROSITE" id="PS50104"/>
    </source>
</evidence>
<dbReference type="InterPro" id="IPR042197">
    <property type="entry name" value="Apaf_helical"/>
</dbReference>
<evidence type="ECO:0000256" key="2">
    <source>
        <dbReference type="ARBA" id="ARBA00022614"/>
    </source>
</evidence>
<dbReference type="InterPro" id="IPR055414">
    <property type="entry name" value="LRR_R13L4/SHOC2-like"/>
</dbReference>
<dbReference type="Gene3D" id="3.40.50.10140">
    <property type="entry name" value="Toll/interleukin-1 receptor homology (TIR) domain"/>
    <property type="match status" value="1"/>
</dbReference>
<dbReference type="InterPro" id="IPR035897">
    <property type="entry name" value="Toll_tir_struct_dom_sf"/>
</dbReference>
<dbReference type="EC" id="3.2.2.6" evidence="1"/>
<keyword evidence="3" id="KW-0677">Repeat</keyword>
<dbReference type="InterPro" id="IPR044974">
    <property type="entry name" value="Disease_R_plants"/>
</dbReference>
<dbReference type="PROSITE" id="PS50104">
    <property type="entry name" value="TIR"/>
    <property type="match status" value="1"/>
</dbReference>
<dbReference type="SUPFAM" id="SSF46785">
    <property type="entry name" value="Winged helix' DNA-binding domain"/>
    <property type="match status" value="1"/>
</dbReference>
<dbReference type="GO" id="GO:0051707">
    <property type="term" value="P:response to other organism"/>
    <property type="evidence" value="ECO:0007669"/>
    <property type="project" value="UniProtKB-ARBA"/>
</dbReference>
<dbReference type="AlphaFoldDB" id="A0A816YBR9"/>
<organism evidence="9">
    <name type="scientific">Brassica napus</name>
    <name type="common">Rape</name>
    <dbReference type="NCBI Taxonomy" id="3708"/>
    <lineage>
        <taxon>Eukaryota</taxon>
        <taxon>Viridiplantae</taxon>
        <taxon>Streptophyta</taxon>
        <taxon>Embryophyta</taxon>
        <taxon>Tracheophyta</taxon>
        <taxon>Spermatophyta</taxon>
        <taxon>Magnoliopsida</taxon>
        <taxon>eudicotyledons</taxon>
        <taxon>Gunneridae</taxon>
        <taxon>Pentapetalae</taxon>
        <taxon>rosids</taxon>
        <taxon>malvids</taxon>
        <taxon>Brassicales</taxon>
        <taxon>Brassicaceae</taxon>
        <taxon>Brassiceae</taxon>
        <taxon>Brassica</taxon>
    </lineage>
</organism>
<accession>A0A816YBR9</accession>
<dbReference type="GO" id="GO:0007165">
    <property type="term" value="P:signal transduction"/>
    <property type="evidence" value="ECO:0007669"/>
    <property type="project" value="InterPro"/>
</dbReference>
<dbReference type="Gene3D" id="3.40.50.300">
    <property type="entry name" value="P-loop containing nucleotide triphosphate hydrolases"/>
    <property type="match status" value="1"/>
</dbReference>
<dbReference type="FunFam" id="1.10.8.430:FF:000002">
    <property type="entry name" value="Disease resistance protein (TIR-NBS-LRR class)"/>
    <property type="match status" value="1"/>
</dbReference>
<dbReference type="SUPFAM" id="SSF52200">
    <property type="entry name" value="Toll/Interleukin receptor TIR domain"/>
    <property type="match status" value="1"/>
</dbReference>
<dbReference type="FunFam" id="3.80.10.10:FF:000845">
    <property type="entry name" value="Disease resistance protein (TIR-NBS-LRR class)"/>
    <property type="match status" value="1"/>
</dbReference>
<dbReference type="SMART" id="SM00255">
    <property type="entry name" value="TIR"/>
    <property type="match status" value="1"/>
</dbReference>
<dbReference type="PANTHER" id="PTHR11017">
    <property type="entry name" value="LEUCINE-RICH REPEAT-CONTAINING PROTEIN"/>
    <property type="match status" value="1"/>
</dbReference>
<dbReference type="Proteomes" id="UP001295469">
    <property type="component" value="Chromosome A01"/>
</dbReference>
<evidence type="ECO:0000256" key="7">
    <source>
        <dbReference type="ARBA" id="ARBA00047304"/>
    </source>
</evidence>
<dbReference type="Gene3D" id="3.80.10.10">
    <property type="entry name" value="Ribonuclease Inhibitor"/>
    <property type="match status" value="2"/>
</dbReference>
<dbReference type="SUPFAM" id="SSF52058">
    <property type="entry name" value="L domain-like"/>
    <property type="match status" value="1"/>
</dbReference>
<dbReference type="OrthoDB" id="1045849at2759"/>
<dbReference type="GO" id="GO:0061809">
    <property type="term" value="F:NAD+ nucleosidase activity, cyclic ADP-ribose generating"/>
    <property type="evidence" value="ECO:0007669"/>
    <property type="project" value="UniProtKB-EC"/>
</dbReference>
<keyword evidence="6" id="KW-0520">NAD</keyword>
<dbReference type="EMBL" id="HG994355">
    <property type="protein sequence ID" value="CAF2155567.1"/>
    <property type="molecule type" value="Genomic_DNA"/>
</dbReference>
<dbReference type="Pfam" id="PF23282">
    <property type="entry name" value="WHD_ROQ1"/>
    <property type="match status" value="1"/>
</dbReference>
<keyword evidence="2" id="KW-0433">Leucine-rich repeat</keyword>